<dbReference type="SUPFAM" id="SSF52266">
    <property type="entry name" value="SGNH hydrolase"/>
    <property type="match status" value="1"/>
</dbReference>
<dbReference type="EMBL" id="FRXO01000007">
    <property type="protein sequence ID" value="SHO66745.1"/>
    <property type="molecule type" value="Genomic_DNA"/>
</dbReference>
<dbReference type="Proteomes" id="UP000186406">
    <property type="component" value="Unassembled WGS sequence"/>
</dbReference>
<dbReference type="GO" id="GO:0016788">
    <property type="term" value="F:hydrolase activity, acting on ester bonds"/>
    <property type="evidence" value="ECO:0007669"/>
    <property type="project" value="UniProtKB-ARBA"/>
</dbReference>
<evidence type="ECO:0000313" key="1">
    <source>
        <dbReference type="EMBL" id="SHO66745.1"/>
    </source>
</evidence>
<evidence type="ECO:0008006" key="3">
    <source>
        <dbReference type="Google" id="ProtNLM"/>
    </source>
</evidence>
<keyword evidence="2" id="KW-1185">Reference proteome</keyword>
<name>A0A1M7ZPC0_9HYPH</name>
<sequence>MREMEKTNTSLVFRIGGYEEARYYGLRNGADPANFEYKVLVEGDSWANILYPWSEYFFGYNEAFPNFIERDPRFYYRNIGWPGDTLEDIVRSSHAPDGRKGADSGLYQPIRSGIFDFLVFSGGGNDFLGGGQLECFLNPYRAGTTDPWECLDRAKVDGIYDKIRDQYLQIISLVNVSSPQTKILLHGYDHAIPKSGGRWLGVPFTSKGYTPELPLCSYIIAVLVDRMYDLLGEIAASNKAVRVVDVRGLCSNHWHDELHPDRVAARAIADKFIGEMVSARYYDAHSVVNVIGEGDGDCIPALIELGSRTETIAAVHAKAAGYMEGSGFTFPTRSCAATLSAFLQMSGIDIKTERGAGALASMLKKRGWGVVDVGHQKPGDVGVTISSLPPPGPDHIYLVVETHNSDRMTIADNQAPDPHERFASGRGKTPTDYFLRAPGFRVAGFGAFDNGEELRSVDYASYPFEDEDTNDLAGAAE</sequence>
<dbReference type="InterPro" id="IPR036514">
    <property type="entry name" value="SGNH_hydro_sf"/>
</dbReference>
<dbReference type="AlphaFoldDB" id="A0A1M7ZPC0"/>
<protein>
    <recommendedName>
        <fullName evidence="3">GDSL-like Lipase/Acylhydrolase family protein</fullName>
    </recommendedName>
</protein>
<proteinExistence type="predicted"/>
<organism evidence="1 2">
    <name type="scientific">Pseudoxanthobacter soli DSM 19599</name>
    <dbReference type="NCBI Taxonomy" id="1123029"/>
    <lineage>
        <taxon>Bacteria</taxon>
        <taxon>Pseudomonadati</taxon>
        <taxon>Pseudomonadota</taxon>
        <taxon>Alphaproteobacteria</taxon>
        <taxon>Hyphomicrobiales</taxon>
        <taxon>Segnochrobactraceae</taxon>
        <taxon>Pseudoxanthobacter</taxon>
    </lineage>
</organism>
<accession>A0A1M7ZPC0</accession>
<dbReference type="OrthoDB" id="500593at2"/>
<dbReference type="RefSeq" id="WP_139282568.1">
    <property type="nucleotide sequence ID" value="NZ_FRXO01000007.1"/>
</dbReference>
<evidence type="ECO:0000313" key="2">
    <source>
        <dbReference type="Proteomes" id="UP000186406"/>
    </source>
</evidence>
<dbReference type="Gene3D" id="3.40.50.1110">
    <property type="entry name" value="SGNH hydrolase"/>
    <property type="match status" value="1"/>
</dbReference>
<reference evidence="1 2" key="1">
    <citation type="submission" date="2016-12" db="EMBL/GenBank/DDBJ databases">
        <authorList>
            <person name="Song W.-J."/>
            <person name="Kurnit D.M."/>
        </authorList>
    </citation>
    <scope>NUCLEOTIDE SEQUENCE [LARGE SCALE GENOMIC DNA]</scope>
    <source>
        <strain evidence="1 2">DSM 19599</strain>
    </source>
</reference>
<gene>
    <name evidence="1" type="ORF">SAMN02745172_03404</name>
</gene>